<feature type="transmembrane region" description="Helical" evidence="8">
    <location>
        <begin position="166"/>
        <end position="189"/>
    </location>
</feature>
<sequence length="401" mass="44588">MRLRYKAISPEGKVIRGSVESNELSDAASYLRQRGLTPITITKEKKSDFTKKLPFSKKVKNKDLVLFTRQVSSMLASGLTLIKALEILKDQTQNSTLRETLGGILLDLQEGTSFSDSISKYPEIFPTVYVSLVRAGESSGLLDQIFLRLANNLEKQDKLRSKVKSALMYPAVVLTLMFVVILLMFIFVIPQLSKLYISLNVDLPFITKIVIFISSIVGKIWPLILGVMAIIYYAFSRWKKSVKGREDWDKFLLRVPLFGRIIKQTILAEFSRTFGLLVGTGTLVVDALNQSAGVTGNVVYEKAISEIAKRVEKGTPVGEAMTYYPIFPSILIQLVKVGEETGKVDENLMKASEYFEEEVDQSVKGLTTAMEPIIMIVLGVGVGFLVFSVISPIYNLLSAIG</sequence>
<dbReference type="InterPro" id="IPR003004">
    <property type="entry name" value="GspF/PilC"/>
</dbReference>
<feature type="domain" description="Type II secretion system protein GspF" evidence="9">
    <location>
        <begin position="67"/>
        <end position="190"/>
    </location>
</feature>
<dbReference type="Gene3D" id="1.20.81.30">
    <property type="entry name" value="Type II secretion system (T2SS), domain F"/>
    <property type="match status" value="2"/>
</dbReference>
<dbReference type="Pfam" id="PF00482">
    <property type="entry name" value="T2SSF"/>
    <property type="match status" value="2"/>
</dbReference>
<feature type="transmembrane region" description="Helical" evidence="8">
    <location>
        <begin position="373"/>
        <end position="394"/>
    </location>
</feature>
<dbReference type="PANTHER" id="PTHR30012:SF0">
    <property type="entry name" value="TYPE II SECRETION SYSTEM PROTEIN F-RELATED"/>
    <property type="match status" value="1"/>
</dbReference>
<comment type="similarity">
    <text evidence="2">Belongs to the GSP F family.</text>
</comment>
<dbReference type="GO" id="GO:0005886">
    <property type="term" value="C:plasma membrane"/>
    <property type="evidence" value="ECO:0007669"/>
    <property type="project" value="UniProtKB-SubCell"/>
</dbReference>
<keyword evidence="3" id="KW-1003">Cell membrane</keyword>
<feature type="transmembrane region" description="Helical" evidence="8">
    <location>
        <begin position="209"/>
        <end position="235"/>
    </location>
</feature>
<accession>A0A5C7J4S1</accession>
<evidence type="ECO:0000256" key="7">
    <source>
        <dbReference type="ARBA" id="ARBA00023136"/>
    </source>
</evidence>
<dbReference type="Proteomes" id="UP000321026">
    <property type="component" value="Unassembled WGS sequence"/>
</dbReference>
<dbReference type="PRINTS" id="PR00812">
    <property type="entry name" value="BCTERIALGSPF"/>
</dbReference>
<keyword evidence="5 8" id="KW-0812">Transmembrane</keyword>
<evidence type="ECO:0000256" key="8">
    <source>
        <dbReference type="SAM" id="Phobius"/>
    </source>
</evidence>
<name>A0A5C7J4S1_9BACT</name>
<organism evidence="10 11">
    <name type="scientific">Candidatus Dojkabacteria bacterium</name>
    <dbReference type="NCBI Taxonomy" id="2099670"/>
    <lineage>
        <taxon>Bacteria</taxon>
        <taxon>Candidatus Dojkabacteria</taxon>
    </lineage>
</organism>
<proteinExistence type="inferred from homology"/>
<keyword evidence="6 8" id="KW-1133">Transmembrane helix</keyword>
<evidence type="ECO:0000256" key="1">
    <source>
        <dbReference type="ARBA" id="ARBA00004429"/>
    </source>
</evidence>
<dbReference type="FunFam" id="1.20.81.30:FF:000001">
    <property type="entry name" value="Type II secretion system protein F"/>
    <property type="match status" value="1"/>
</dbReference>
<comment type="subcellular location">
    <subcellularLocation>
        <location evidence="1">Cell inner membrane</location>
        <topology evidence="1">Multi-pass membrane protein</topology>
    </subcellularLocation>
</comment>
<dbReference type="InterPro" id="IPR042094">
    <property type="entry name" value="T2SS_GspF_sf"/>
</dbReference>
<evidence type="ECO:0000259" key="9">
    <source>
        <dbReference type="Pfam" id="PF00482"/>
    </source>
</evidence>
<dbReference type="PANTHER" id="PTHR30012">
    <property type="entry name" value="GENERAL SECRETION PATHWAY PROTEIN"/>
    <property type="match status" value="1"/>
</dbReference>
<evidence type="ECO:0000313" key="10">
    <source>
        <dbReference type="EMBL" id="TXG76520.1"/>
    </source>
</evidence>
<keyword evidence="4" id="KW-0997">Cell inner membrane</keyword>
<dbReference type="GO" id="GO:0015628">
    <property type="term" value="P:protein secretion by the type II secretion system"/>
    <property type="evidence" value="ECO:0007669"/>
    <property type="project" value="TreeGrafter"/>
</dbReference>
<evidence type="ECO:0000256" key="6">
    <source>
        <dbReference type="ARBA" id="ARBA00022989"/>
    </source>
</evidence>
<dbReference type="InterPro" id="IPR018076">
    <property type="entry name" value="T2SS_GspF_dom"/>
</dbReference>
<evidence type="ECO:0000256" key="2">
    <source>
        <dbReference type="ARBA" id="ARBA00005745"/>
    </source>
</evidence>
<evidence type="ECO:0000256" key="4">
    <source>
        <dbReference type="ARBA" id="ARBA00022519"/>
    </source>
</evidence>
<gene>
    <name evidence="10" type="ORF">E6Q11_04645</name>
</gene>
<evidence type="ECO:0000256" key="3">
    <source>
        <dbReference type="ARBA" id="ARBA00022475"/>
    </source>
</evidence>
<reference evidence="10 11" key="1">
    <citation type="submission" date="2018-09" db="EMBL/GenBank/DDBJ databases">
        <title>Metagenome Assembled Genomes from an Advanced Water Purification Facility.</title>
        <authorList>
            <person name="Stamps B.W."/>
            <person name="Spear J.R."/>
        </authorList>
    </citation>
    <scope>NUCLEOTIDE SEQUENCE [LARGE SCALE GENOMIC DNA]</scope>
    <source>
        <strain evidence="10">Bin_63_2</strain>
    </source>
</reference>
<comment type="caution">
    <text evidence="10">The sequence shown here is derived from an EMBL/GenBank/DDBJ whole genome shotgun (WGS) entry which is preliminary data.</text>
</comment>
<protein>
    <submittedName>
        <fullName evidence="10">Type II secretion system F family protein</fullName>
    </submittedName>
</protein>
<keyword evidence="7 8" id="KW-0472">Membrane</keyword>
<evidence type="ECO:0000313" key="11">
    <source>
        <dbReference type="Proteomes" id="UP000321026"/>
    </source>
</evidence>
<evidence type="ECO:0000256" key="5">
    <source>
        <dbReference type="ARBA" id="ARBA00022692"/>
    </source>
</evidence>
<dbReference type="EMBL" id="SSDS01000072">
    <property type="protein sequence ID" value="TXG76520.1"/>
    <property type="molecule type" value="Genomic_DNA"/>
</dbReference>
<feature type="domain" description="Type II secretion system protein GspF" evidence="9">
    <location>
        <begin position="270"/>
        <end position="392"/>
    </location>
</feature>
<dbReference type="AlphaFoldDB" id="A0A5C7J4S1"/>